<feature type="region of interest" description="Disordered" evidence="1">
    <location>
        <begin position="71"/>
        <end position="136"/>
    </location>
</feature>
<keyword evidence="2" id="KW-0472">Membrane</keyword>
<dbReference type="AlphaFoldDB" id="A0A2H5XC61"/>
<gene>
    <name evidence="3" type="ORF">HRbin17_01277</name>
</gene>
<feature type="compositionally biased region" description="Pro residues" evidence="1">
    <location>
        <begin position="113"/>
        <end position="135"/>
    </location>
</feature>
<evidence type="ECO:0000256" key="1">
    <source>
        <dbReference type="SAM" id="MobiDB-lite"/>
    </source>
</evidence>
<keyword evidence="2" id="KW-1133">Transmembrane helix</keyword>
<evidence type="ECO:0000313" key="3">
    <source>
        <dbReference type="EMBL" id="GBC98763.1"/>
    </source>
</evidence>
<evidence type="ECO:0000313" key="4">
    <source>
        <dbReference type="Proteomes" id="UP000236173"/>
    </source>
</evidence>
<feature type="transmembrane region" description="Helical" evidence="2">
    <location>
        <begin position="37"/>
        <end position="60"/>
    </location>
</feature>
<name>A0A2H5XC61_9BACT</name>
<proteinExistence type="predicted"/>
<protein>
    <submittedName>
        <fullName evidence="3">Uncharacterized protein</fullName>
    </submittedName>
</protein>
<accession>A0A2H5XC61</accession>
<feature type="region of interest" description="Disordered" evidence="1">
    <location>
        <begin position="1"/>
        <end position="24"/>
    </location>
</feature>
<organism evidence="3 4">
    <name type="scientific">Candidatus Fervidibacter japonicus</name>
    <dbReference type="NCBI Taxonomy" id="2035412"/>
    <lineage>
        <taxon>Bacteria</taxon>
        <taxon>Candidatus Fervidibacterota</taxon>
        <taxon>Candidatus Fervidibacter</taxon>
    </lineage>
</organism>
<keyword evidence="2" id="KW-0812">Transmembrane</keyword>
<sequence>MATPQMPQEPQRFVERRPAPPTEEPLELEVWRARQKFALILGGVLVAVLVVGGAVALLFLREWRTSAVQAPPLLPTTGDIARVPSAPEPAGNPMVTTPAPLAPPPTTTVNPPLSSPQPQPSPSPERPQHPPPPPKVVLDYLEQLRQIELRRKTDAKNLWPAIVALGEMVQAVQGLATTGDPLEPPSSYDPQKTLQTFVTYQTAFARLHQWLQRLQPPPECLSLHTAYDQALQAHVAVIGKLRERIALKDLAGTAMIGLTAQRQINSALQTADSELARVCARYNIPKFFTIGDE</sequence>
<reference evidence="4" key="1">
    <citation type="submission" date="2017-09" db="EMBL/GenBank/DDBJ databases">
        <title>Metaegenomics of thermophilic ammonia-oxidizing enrichment culture.</title>
        <authorList>
            <person name="Kato S."/>
            <person name="Suzuki K."/>
        </authorList>
    </citation>
    <scope>NUCLEOTIDE SEQUENCE [LARGE SCALE GENOMIC DNA]</scope>
</reference>
<dbReference type="Proteomes" id="UP000236173">
    <property type="component" value="Unassembled WGS sequence"/>
</dbReference>
<evidence type="ECO:0000256" key="2">
    <source>
        <dbReference type="SAM" id="Phobius"/>
    </source>
</evidence>
<comment type="caution">
    <text evidence="3">The sequence shown here is derived from an EMBL/GenBank/DDBJ whole genome shotgun (WGS) entry which is preliminary data.</text>
</comment>
<dbReference type="EMBL" id="BEHT01000015">
    <property type="protein sequence ID" value="GBC98763.1"/>
    <property type="molecule type" value="Genomic_DNA"/>
</dbReference>